<dbReference type="PANTHER" id="PTHR38049:SF2">
    <property type="entry name" value="RICIN B LECTIN DOMAIN-CONTAINING PROTEIN"/>
    <property type="match status" value="1"/>
</dbReference>
<feature type="signal peptide" evidence="2">
    <location>
        <begin position="1"/>
        <end position="18"/>
    </location>
</feature>
<keyword evidence="2" id="KW-0732">Signal</keyword>
<name>A0A167XW59_9HYPO</name>
<gene>
    <name evidence="3" type="ORF">SPI_02271</name>
</gene>
<feature type="compositionally biased region" description="Gly residues" evidence="1">
    <location>
        <begin position="363"/>
        <end position="372"/>
    </location>
</feature>
<accession>A0A167XW59</accession>
<dbReference type="AlphaFoldDB" id="A0A167XW59"/>
<feature type="compositionally biased region" description="Low complexity" evidence="1">
    <location>
        <begin position="322"/>
        <end position="356"/>
    </location>
</feature>
<feature type="compositionally biased region" description="Basic and acidic residues" evidence="1">
    <location>
        <begin position="302"/>
        <end position="321"/>
    </location>
</feature>
<feature type="region of interest" description="Disordered" evidence="1">
    <location>
        <begin position="260"/>
        <end position="401"/>
    </location>
</feature>
<comment type="caution">
    <text evidence="3">The sequence shown here is derived from an EMBL/GenBank/DDBJ whole genome shotgun (WGS) entry which is preliminary data.</text>
</comment>
<feature type="compositionally biased region" description="Low complexity" evidence="1">
    <location>
        <begin position="376"/>
        <end position="390"/>
    </location>
</feature>
<dbReference type="OrthoDB" id="4939386at2759"/>
<evidence type="ECO:0000256" key="2">
    <source>
        <dbReference type="SAM" id="SignalP"/>
    </source>
</evidence>
<feature type="region of interest" description="Disordered" evidence="1">
    <location>
        <begin position="223"/>
        <end position="247"/>
    </location>
</feature>
<sequence length="401" mass="42806">MVLAVLLAFGAVVGASEGIQASQRRARREEHRSRKNNLTVHCPKSSAYAPLLEGRQVVLSGGRLYVDTGNSPDPDAPFGHPFAGYYLPYPDARHAGLVSTITDVAPIMNWVYVDRTTHELCYGGRAASADQVTGPWDCTRQDRRLTLCGWEGFVAVRLPMSTGHGNGHGDDDGGGGGGGSGGGFWSLFFDLDADRLRGLLARFPAGTVAVEVELARRELRTPAPLHSVPVNDNNDAEKTTEPENEWTAEQVAVFQKKRLKEEAAQRRTQASRAQKEENSSQDDRQKGSDGVDNPSPVTTSADGHEAEWLAGRDVRDGDDAGSRSMRSTKSTESSIKTTATTSSTSRGTSSTRSSVTDGEDAPYGGGGGNGGDGDNEGYSSSISSSCSDSLSEVEEQRHIIN</sequence>
<organism evidence="3 4">
    <name type="scientific">Niveomyces insectorum RCEF 264</name>
    <dbReference type="NCBI Taxonomy" id="1081102"/>
    <lineage>
        <taxon>Eukaryota</taxon>
        <taxon>Fungi</taxon>
        <taxon>Dikarya</taxon>
        <taxon>Ascomycota</taxon>
        <taxon>Pezizomycotina</taxon>
        <taxon>Sordariomycetes</taxon>
        <taxon>Hypocreomycetidae</taxon>
        <taxon>Hypocreales</taxon>
        <taxon>Cordycipitaceae</taxon>
        <taxon>Niveomyces</taxon>
    </lineage>
</organism>
<reference evidence="3 4" key="1">
    <citation type="journal article" date="2016" name="Genome Biol. Evol.">
        <title>Divergent and convergent evolution of fungal pathogenicity.</title>
        <authorList>
            <person name="Shang Y."/>
            <person name="Xiao G."/>
            <person name="Zheng P."/>
            <person name="Cen K."/>
            <person name="Zhan S."/>
            <person name="Wang C."/>
        </authorList>
    </citation>
    <scope>NUCLEOTIDE SEQUENCE [LARGE SCALE GENOMIC DNA]</scope>
    <source>
        <strain evidence="3 4">RCEF 264</strain>
    </source>
</reference>
<keyword evidence="4" id="KW-1185">Reference proteome</keyword>
<dbReference type="EMBL" id="AZHD01000003">
    <property type="protein sequence ID" value="OAA65484.1"/>
    <property type="molecule type" value="Genomic_DNA"/>
</dbReference>
<dbReference type="Proteomes" id="UP000076874">
    <property type="component" value="Unassembled WGS sequence"/>
</dbReference>
<evidence type="ECO:0000256" key="1">
    <source>
        <dbReference type="SAM" id="MobiDB-lite"/>
    </source>
</evidence>
<evidence type="ECO:0000313" key="3">
    <source>
        <dbReference type="EMBL" id="OAA65484.1"/>
    </source>
</evidence>
<proteinExistence type="predicted"/>
<feature type="compositionally biased region" description="Basic and acidic residues" evidence="1">
    <location>
        <begin position="273"/>
        <end position="289"/>
    </location>
</feature>
<protein>
    <submittedName>
        <fullName evidence="3">Uncharacterized protein</fullName>
    </submittedName>
</protein>
<dbReference type="PANTHER" id="PTHR38049">
    <property type="entry name" value="RICIN B LECTIN DOMAIN-CONTAINING PROTEIN"/>
    <property type="match status" value="1"/>
</dbReference>
<evidence type="ECO:0000313" key="4">
    <source>
        <dbReference type="Proteomes" id="UP000076874"/>
    </source>
</evidence>
<feature type="chain" id="PRO_5007894514" evidence="2">
    <location>
        <begin position="19"/>
        <end position="401"/>
    </location>
</feature>